<gene>
    <name evidence="2" type="ORF">RRG08_058923</name>
</gene>
<feature type="compositionally biased region" description="Polar residues" evidence="1">
    <location>
        <begin position="63"/>
        <end position="72"/>
    </location>
</feature>
<evidence type="ECO:0000256" key="1">
    <source>
        <dbReference type="SAM" id="MobiDB-lite"/>
    </source>
</evidence>
<organism evidence="2 3">
    <name type="scientific">Elysia crispata</name>
    <name type="common">lettuce slug</name>
    <dbReference type="NCBI Taxonomy" id="231223"/>
    <lineage>
        <taxon>Eukaryota</taxon>
        <taxon>Metazoa</taxon>
        <taxon>Spiralia</taxon>
        <taxon>Lophotrochozoa</taxon>
        <taxon>Mollusca</taxon>
        <taxon>Gastropoda</taxon>
        <taxon>Heterobranchia</taxon>
        <taxon>Euthyneura</taxon>
        <taxon>Panpulmonata</taxon>
        <taxon>Sacoglossa</taxon>
        <taxon>Placobranchoidea</taxon>
        <taxon>Plakobranchidae</taxon>
        <taxon>Elysia</taxon>
    </lineage>
</organism>
<keyword evidence="3" id="KW-1185">Reference proteome</keyword>
<dbReference type="AlphaFoldDB" id="A0AAE0XRN1"/>
<protein>
    <submittedName>
        <fullName evidence="2">Uncharacterized protein</fullName>
    </submittedName>
</protein>
<evidence type="ECO:0000313" key="2">
    <source>
        <dbReference type="EMBL" id="KAK3705842.1"/>
    </source>
</evidence>
<dbReference type="EMBL" id="JAWDGP010007763">
    <property type="protein sequence ID" value="KAK3705842.1"/>
    <property type="molecule type" value="Genomic_DNA"/>
</dbReference>
<name>A0AAE0XRN1_9GAST</name>
<feature type="region of interest" description="Disordered" evidence="1">
    <location>
        <begin position="49"/>
        <end position="72"/>
    </location>
</feature>
<proteinExistence type="predicted"/>
<reference evidence="2" key="1">
    <citation type="journal article" date="2023" name="G3 (Bethesda)">
        <title>A reference genome for the long-term kleptoplast-retaining sea slug Elysia crispata morphotype clarki.</title>
        <authorList>
            <person name="Eastman K.E."/>
            <person name="Pendleton A.L."/>
            <person name="Shaikh M.A."/>
            <person name="Suttiyut T."/>
            <person name="Ogas R."/>
            <person name="Tomko P."/>
            <person name="Gavelis G."/>
            <person name="Widhalm J.R."/>
            <person name="Wisecaver J.H."/>
        </authorList>
    </citation>
    <scope>NUCLEOTIDE SEQUENCE</scope>
    <source>
        <strain evidence="2">ECLA1</strain>
    </source>
</reference>
<sequence length="72" mass="7813">MKDNSWKSMALEACTQLLTMNLAMAIYIRISLCRNRRVLNLCGHAAKNVGPPSPPPFKVAGSLLQSKNASSP</sequence>
<dbReference type="Proteomes" id="UP001283361">
    <property type="component" value="Unassembled WGS sequence"/>
</dbReference>
<comment type="caution">
    <text evidence="2">The sequence shown here is derived from an EMBL/GenBank/DDBJ whole genome shotgun (WGS) entry which is preliminary data.</text>
</comment>
<evidence type="ECO:0000313" key="3">
    <source>
        <dbReference type="Proteomes" id="UP001283361"/>
    </source>
</evidence>
<accession>A0AAE0XRN1</accession>